<evidence type="ECO:0000259" key="5">
    <source>
        <dbReference type="PROSITE" id="PS50045"/>
    </source>
</evidence>
<protein>
    <submittedName>
        <fullName evidence="6">AAA family ATPase</fullName>
    </submittedName>
</protein>
<accession>A0A832AEA1</accession>
<dbReference type="InterPro" id="IPR058031">
    <property type="entry name" value="AAA_lid_NorR"/>
</dbReference>
<reference evidence="6" key="1">
    <citation type="journal article" date="2020" name="mSystems">
        <title>Genome- and Community-Level Interaction Insights into Carbon Utilization and Element Cycling Functions of Hydrothermarchaeota in Hydrothermal Sediment.</title>
        <authorList>
            <person name="Zhou Z."/>
            <person name="Liu Y."/>
            <person name="Xu W."/>
            <person name="Pan J."/>
            <person name="Luo Z.H."/>
            <person name="Li M."/>
        </authorList>
    </citation>
    <scope>NUCLEOTIDE SEQUENCE [LARGE SCALE GENOMIC DNA]</scope>
    <source>
        <strain evidence="6">SpSt-972</strain>
    </source>
</reference>
<dbReference type="Pfam" id="PF00158">
    <property type="entry name" value="Sigma54_activat"/>
    <property type="match status" value="1"/>
</dbReference>
<evidence type="ECO:0000256" key="4">
    <source>
        <dbReference type="ARBA" id="ARBA00023163"/>
    </source>
</evidence>
<dbReference type="GO" id="GO:0006355">
    <property type="term" value="P:regulation of DNA-templated transcription"/>
    <property type="evidence" value="ECO:0007669"/>
    <property type="project" value="InterPro"/>
</dbReference>
<sequence length="400" mass="45844">MSNDVFMIGNSECMINIFSLIRKIALVDYPVLITGETGTGKELAARAIYERSERSKYSFVSINCSAIPKELFESEIFGHEKGAFTGAHQEKKGLVEIANKGLLFLDEIGDLPLEIQPKLLRLLENSEFKRLGSNSTMFANVRIIAATNKNIEDMVEKKIFREDLYHRLSTFRIHMPPLRDRGDDILVLAKFFINKFSKEMGFKSKEITQEAKTKMLNYLWPGNVRELINRLRRALVFSDNHIISSYDLGLPTNQNIIKPLKEYLWDCEKNALLNALLYSNGNISKVADKLCISRQSVHKLLNKYKIKIKEDKKTEVQEQRNKPRVDKKFNSVLLYNNKEITGYIKNLSSQGYCFVSTRILEGLKGKKCILKIPAIETEIEVVVVRENIVSKMTHLGLSLE</sequence>
<dbReference type="FunFam" id="3.40.50.300:FF:000006">
    <property type="entry name" value="DNA-binding transcriptional regulator NtrC"/>
    <property type="match status" value="1"/>
</dbReference>
<dbReference type="Pfam" id="PF02954">
    <property type="entry name" value="HTH_8"/>
    <property type="match status" value="1"/>
</dbReference>
<dbReference type="PROSITE" id="PS50045">
    <property type="entry name" value="SIGMA54_INTERACT_4"/>
    <property type="match status" value="1"/>
</dbReference>
<dbReference type="GO" id="GO:0005524">
    <property type="term" value="F:ATP binding"/>
    <property type="evidence" value="ECO:0007669"/>
    <property type="project" value="UniProtKB-KW"/>
</dbReference>
<dbReference type="SUPFAM" id="SSF46689">
    <property type="entry name" value="Homeodomain-like"/>
    <property type="match status" value="1"/>
</dbReference>
<comment type="caution">
    <text evidence="6">The sequence shown here is derived from an EMBL/GenBank/DDBJ whole genome shotgun (WGS) entry which is preliminary data.</text>
</comment>
<dbReference type="SMART" id="SM00382">
    <property type="entry name" value="AAA"/>
    <property type="match status" value="1"/>
</dbReference>
<dbReference type="Pfam" id="PF25601">
    <property type="entry name" value="AAA_lid_14"/>
    <property type="match status" value="1"/>
</dbReference>
<dbReference type="AlphaFoldDB" id="A0A832AEA1"/>
<dbReference type="GO" id="GO:0035438">
    <property type="term" value="F:cyclic-di-GMP binding"/>
    <property type="evidence" value="ECO:0007669"/>
    <property type="project" value="InterPro"/>
</dbReference>
<dbReference type="InterPro" id="IPR009057">
    <property type="entry name" value="Homeodomain-like_sf"/>
</dbReference>
<proteinExistence type="predicted"/>
<dbReference type="InterPro" id="IPR025944">
    <property type="entry name" value="Sigma_54_int_dom_CS"/>
</dbReference>
<dbReference type="GO" id="GO:0043565">
    <property type="term" value="F:sequence-specific DNA binding"/>
    <property type="evidence" value="ECO:0007669"/>
    <property type="project" value="InterPro"/>
</dbReference>
<dbReference type="PANTHER" id="PTHR32071">
    <property type="entry name" value="TRANSCRIPTIONAL REGULATORY PROTEIN"/>
    <property type="match status" value="1"/>
</dbReference>
<dbReference type="SUPFAM" id="SSF52540">
    <property type="entry name" value="P-loop containing nucleoside triphosphate hydrolases"/>
    <property type="match status" value="1"/>
</dbReference>
<feature type="domain" description="Sigma-54 factor interaction" evidence="5">
    <location>
        <begin position="7"/>
        <end position="236"/>
    </location>
</feature>
<name>A0A832AEA1_DESAE</name>
<dbReference type="Gene3D" id="2.40.10.220">
    <property type="entry name" value="predicted glycosyltransferase like domains"/>
    <property type="match status" value="1"/>
</dbReference>
<keyword evidence="3" id="KW-0805">Transcription regulation</keyword>
<dbReference type="Gene3D" id="3.40.50.300">
    <property type="entry name" value="P-loop containing nucleotide triphosphate hydrolases"/>
    <property type="match status" value="1"/>
</dbReference>
<dbReference type="Pfam" id="PF07238">
    <property type="entry name" value="PilZ"/>
    <property type="match status" value="1"/>
</dbReference>
<dbReference type="InterPro" id="IPR009875">
    <property type="entry name" value="PilZ_domain"/>
</dbReference>
<gene>
    <name evidence="6" type="ORF">ENX80_01160</name>
</gene>
<dbReference type="SUPFAM" id="SSF141371">
    <property type="entry name" value="PilZ domain-like"/>
    <property type="match status" value="1"/>
</dbReference>
<evidence type="ECO:0000256" key="1">
    <source>
        <dbReference type="ARBA" id="ARBA00022741"/>
    </source>
</evidence>
<dbReference type="InterPro" id="IPR002078">
    <property type="entry name" value="Sigma_54_int"/>
</dbReference>
<organism evidence="6">
    <name type="scientific">Desulfurella acetivorans</name>
    <dbReference type="NCBI Taxonomy" id="33002"/>
    <lineage>
        <taxon>Bacteria</taxon>
        <taxon>Pseudomonadati</taxon>
        <taxon>Campylobacterota</taxon>
        <taxon>Desulfurellia</taxon>
        <taxon>Desulfurellales</taxon>
        <taxon>Desulfurellaceae</taxon>
        <taxon>Desulfurella</taxon>
    </lineage>
</organism>
<dbReference type="InterPro" id="IPR027417">
    <property type="entry name" value="P-loop_NTPase"/>
</dbReference>
<dbReference type="CDD" id="cd00009">
    <property type="entry name" value="AAA"/>
    <property type="match status" value="1"/>
</dbReference>
<dbReference type="InterPro" id="IPR002197">
    <property type="entry name" value="HTH_Fis"/>
</dbReference>
<evidence type="ECO:0000313" key="6">
    <source>
        <dbReference type="EMBL" id="HGA37415.1"/>
    </source>
</evidence>
<dbReference type="Gene3D" id="1.10.8.60">
    <property type="match status" value="1"/>
</dbReference>
<evidence type="ECO:0000256" key="3">
    <source>
        <dbReference type="ARBA" id="ARBA00023015"/>
    </source>
</evidence>
<dbReference type="Gene3D" id="1.10.10.60">
    <property type="entry name" value="Homeodomain-like"/>
    <property type="match status" value="1"/>
</dbReference>
<dbReference type="PANTHER" id="PTHR32071:SF121">
    <property type="entry name" value="SIGMA L-DEPENDENT TRANSCRIPTIONAL REGULATOR YQIR-RELATED"/>
    <property type="match status" value="1"/>
</dbReference>
<dbReference type="PROSITE" id="PS00688">
    <property type="entry name" value="SIGMA54_INTERACT_3"/>
    <property type="match status" value="1"/>
</dbReference>
<keyword evidence="1" id="KW-0547">Nucleotide-binding</keyword>
<dbReference type="InterPro" id="IPR003593">
    <property type="entry name" value="AAA+_ATPase"/>
</dbReference>
<evidence type="ECO:0000256" key="2">
    <source>
        <dbReference type="ARBA" id="ARBA00022840"/>
    </source>
</evidence>
<dbReference type="EMBL" id="DTPL01000073">
    <property type="protein sequence ID" value="HGA37415.1"/>
    <property type="molecule type" value="Genomic_DNA"/>
</dbReference>
<keyword evidence="2" id="KW-0067">ATP-binding</keyword>
<keyword evidence="4" id="KW-0804">Transcription</keyword>